<accession>A0AAV4Y9P8</accession>
<name>A0AAV4Y9P8_CAEEX</name>
<evidence type="ECO:0000313" key="1">
    <source>
        <dbReference type="EMBL" id="GIZ04201.1"/>
    </source>
</evidence>
<reference evidence="1 2" key="1">
    <citation type="submission" date="2021-06" db="EMBL/GenBank/DDBJ databases">
        <title>Caerostris extrusa draft genome.</title>
        <authorList>
            <person name="Kono N."/>
            <person name="Arakawa K."/>
        </authorList>
    </citation>
    <scope>NUCLEOTIDE SEQUENCE [LARGE SCALE GENOMIC DNA]</scope>
</reference>
<proteinExistence type="predicted"/>
<organism evidence="1 2">
    <name type="scientific">Caerostris extrusa</name>
    <name type="common">Bark spider</name>
    <name type="synonym">Caerostris bankana</name>
    <dbReference type="NCBI Taxonomy" id="172846"/>
    <lineage>
        <taxon>Eukaryota</taxon>
        <taxon>Metazoa</taxon>
        <taxon>Ecdysozoa</taxon>
        <taxon>Arthropoda</taxon>
        <taxon>Chelicerata</taxon>
        <taxon>Arachnida</taxon>
        <taxon>Araneae</taxon>
        <taxon>Araneomorphae</taxon>
        <taxon>Entelegynae</taxon>
        <taxon>Araneoidea</taxon>
        <taxon>Araneidae</taxon>
        <taxon>Caerostris</taxon>
    </lineage>
</organism>
<dbReference type="Proteomes" id="UP001054945">
    <property type="component" value="Unassembled WGS sequence"/>
</dbReference>
<keyword evidence="2" id="KW-1185">Reference proteome</keyword>
<dbReference type="AlphaFoldDB" id="A0AAV4Y9P8"/>
<protein>
    <submittedName>
        <fullName evidence="1">Uncharacterized protein</fullName>
    </submittedName>
</protein>
<comment type="caution">
    <text evidence="1">The sequence shown here is derived from an EMBL/GenBank/DDBJ whole genome shotgun (WGS) entry which is preliminary data.</text>
</comment>
<gene>
    <name evidence="1" type="ORF">CEXT_704361</name>
</gene>
<evidence type="ECO:0000313" key="2">
    <source>
        <dbReference type="Proteomes" id="UP001054945"/>
    </source>
</evidence>
<dbReference type="EMBL" id="BPLR01001701">
    <property type="protein sequence ID" value="GIZ04201.1"/>
    <property type="molecule type" value="Genomic_DNA"/>
</dbReference>
<sequence length="99" mass="11933">MATASRCDQRAPRHRFQLMHEAEVGRRLKLEERLCSNNHMSQQFGKLQYEIIFRIEISTLGNWCVTCLMRTVEAMWKSESYDQFRVMEMKNIFNIKEKK</sequence>